<dbReference type="Pfam" id="PF01899">
    <property type="entry name" value="MNHE"/>
    <property type="match status" value="1"/>
</dbReference>
<feature type="transmembrane region" description="Helical" evidence="8">
    <location>
        <begin position="5"/>
        <end position="22"/>
    </location>
</feature>
<evidence type="ECO:0000256" key="7">
    <source>
        <dbReference type="ARBA" id="ARBA00023136"/>
    </source>
</evidence>
<keyword evidence="3" id="KW-0050">Antiport</keyword>
<dbReference type="PANTHER" id="PTHR34584:SF1">
    <property type="entry name" value="NA(+)_H(+) ANTIPORTER SUBUNIT E1"/>
    <property type="match status" value="1"/>
</dbReference>
<evidence type="ECO:0000256" key="6">
    <source>
        <dbReference type="ARBA" id="ARBA00022989"/>
    </source>
</evidence>
<evidence type="ECO:0000256" key="8">
    <source>
        <dbReference type="SAM" id="Phobius"/>
    </source>
</evidence>
<proteinExistence type="inferred from homology"/>
<keyword evidence="7 8" id="KW-0472">Membrane</keyword>
<evidence type="ECO:0000256" key="3">
    <source>
        <dbReference type="ARBA" id="ARBA00022449"/>
    </source>
</evidence>
<evidence type="ECO:0000256" key="4">
    <source>
        <dbReference type="ARBA" id="ARBA00022475"/>
    </source>
</evidence>
<evidence type="ECO:0000313" key="10">
    <source>
        <dbReference type="Proteomes" id="UP000614200"/>
    </source>
</evidence>
<dbReference type="PANTHER" id="PTHR34584">
    <property type="entry name" value="NA(+)/H(+) ANTIPORTER SUBUNIT E1"/>
    <property type="match status" value="1"/>
</dbReference>
<keyword evidence="3" id="KW-0813">Transport</keyword>
<dbReference type="PIRSF" id="PIRSF019239">
    <property type="entry name" value="MrpE"/>
    <property type="match status" value="1"/>
</dbReference>
<comment type="caution">
    <text evidence="9">The sequence shown here is derived from an EMBL/GenBank/DDBJ whole genome shotgun (WGS) entry which is preliminary data.</text>
</comment>
<keyword evidence="4" id="KW-1003">Cell membrane</keyword>
<gene>
    <name evidence="9" type="ORF">ISU02_13535</name>
</gene>
<organism evidence="9 10">
    <name type="scientific">Fusibacter ferrireducens</name>
    <dbReference type="NCBI Taxonomy" id="2785058"/>
    <lineage>
        <taxon>Bacteria</taxon>
        <taxon>Bacillati</taxon>
        <taxon>Bacillota</taxon>
        <taxon>Clostridia</taxon>
        <taxon>Eubacteriales</taxon>
        <taxon>Eubacteriales Family XII. Incertae Sedis</taxon>
        <taxon>Fusibacter</taxon>
    </lineage>
</organism>
<reference evidence="9 10" key="1">
    <citation type="submission" date="2020-11" db="EMBL/GenBank/DDBJ databases">
        <title>Fusibacter basophilias sp. nov.</title>
        <authorList>
            <person name="Qiu D."/>
        </authorList>
    </citation>
    <scope>NUCLEOTIDE SEQUENCE [LARGE SCALE GENOMIC DNA]</scope>
    <source>
        <strain evidence="9 10">Q10-2</strain>
    </source>
</reference>
<dbReference type="EMBL" id="JADKNH010000008">
    <property type="protein sequence ID" value="MBF4694138.1"/>
    <property type="molecule type" value="Genomic_DNA"/>
</dbReference>
<evidence type="ECO:0000256" key="1">
    <source>
        <dbReference type="ARBA" id="ARBA00004651"/>
    </source>
</evidence>
<dbReference type="Proteomes" id="UP000614200">
    <property type="component" value="Unassembled WGS sequence"/>
</dbReference>
<evidence type="ECO:0000313" key="9">
    <source>
        <dbReference type="EMBL" id="MBF4694138.1"/>
    </source>
</evidence>
<keyword evidence="5 8" id="KW-0812">Transmembrane</keyword>
<dbReference type="RefSeq" id="WP_194702382.1">
    <property type="nucleotide sequence ID" value="NZ_JADKNH010000008.1"/>
</dbReference>
<comment type="subcellular location">
    <subcellularLocation>
        <location evidence="1">Cell membrane</location>
        <topology evidence="1">Multi-pass membrane protein</topology>
    </subcellularLocation>
</comment>
<evidence type="ECO:0000256" key="2">
    <source>
        <dbReference type="ARBA" id="ARBA00006228"/>
    </source>
</evidence>
<feature type="transmembrane region" description="Helical" evidence="8">
    <location>
        <begin position="65"/>
        <end position="88"/>
    </location>
</feature>
<keyword evidence="6 8" id="KW-1133">Transmembrane helix</keyword>
<dbReference type="InterPro" id="IPR002758">
    <property type="entry name" value="Cation_antiport_E"/>
</dbReference>
<evidence type="ECO:0000256" key="5">
    <source>
        <dbReference type="ARBA" id="ARBA00022692"/>
    </source>
</evidence>
<feature type="transmembrane region" description="Helical" evidence="8">
    <location>
        <begin position="28"/>
        <end position="45"/>
    </location>
</feature>
<protein>
    <submittedName>
        <fullName evidence="9">Na+/H+ antiporter subunit E</fullName>
    </submittedName>
</protein>
<accession>A0ABR9ZUJ5</accession>
<keyword evidence="10" id="KW-1185">Reference proteome</keyword>
<comment type="similarity">
    <text evidence="2">Belongs to the CPA3 antiporters (TC 2.A.63) subunit E family.</text>
</comment>
<name>A0ABR9ZUJ5_9FIRM</name>
<sequence length="160" mass="18615">MKNKYIFYSQLYLLTTLFWIVLFEKNDWITVISGLISSVAVIFFTEKYLLKKSFYQLLNFNILKIFIYFFVLLYEIYANALVTIYQIITLQINPDIVTLHTDLKTNAQKCVLANSITLTPGTVTIELERQTLKVLWLNAKNKNSVIAGNLIKGKLERFLS</sequence>